<dbReference type="PROSITE" id="PS51186">
    <property type="entry name" value="GNAT"/>
    <property type="match status" value="1"/>
</dbReference>
<feature type="domain" description="N-acetyltransferase" evidence="1">
    <location>
        <begin position="115"/>
        <end position="246"/>
    </location>
</feature>
<proteinExistence type="predicted"/>
<dbReference type="RefSeq" id="WP_346752708.1">
    <property type="nucleotide sequence ID" value="NZ_JAUJEA010000005.1"/>
</dbReference>
<dbReference type="Pfam" id="PF13508">
    <property type="entry name" value="Acetyltransf_7"/>
    <property type="match status" value="1"/>
</dbReference>
<dbReference type="CDD" id="cd04301">
    <property type="entry name" value="NAT_SF"/>
    <property type="match status" value="1"/>
</dbReference>
<dbReference type="InterPro" id="IPR016181">
    <property type="entry name" value="Acyl_CoA_acyltransferase"/>
</dbReference>
<evidence type="ECO:0000259" key="1">
    <source>
        <dbReference type="PROSITE" id="PS51186"/>
    </source>
</evidence>
<sequence length="246" mass="28476">MMNLIKENVKNLTSLWRIVGDRVHAYTRGDDFDISAITDSEWPNRLWFHHDINERSLKAAKESLLSVSTNLIVPYWDIYQSRSYEFLESNGFEKLFEQVGMSLALTQAYETIGTLQIEKVTSKKTALVWDELFKQAFNYRIHHDLLMSSYMDIDYLIAYHNKQPVGTAILHHSKEAVIGVHAMGIIPEMRRKGFAEQMMLNLLGKATEQGFKYATLQASDLGKGLYLKLGFEEQFIMKNYVLQHPM</sequence>
<dbReference type="SUPFAM" id="SSF55729">
    <property type="entry name" value="Acyl-CoA N-acyltransferases (Nat)"/>
    <property type="match status" value="1"/>
</dbReference>
<accession>A0ABT8KPL0</accession>
<dbReference type="EMBL" id="JAUJEA010000005">
    <property type="protein sequence ID" value="MDN5202686.1"/>
    <property type="molecule type" value="Genomic_DNA"/>
</dbReference>
<reference evidence="2" key="1">
    <citation type="submission" date="2023-06" db="EMBL/GenBank/DDBJ databases">
        <title>Genomic of Parafulvivirga corallium.</title>
        <authorList>
            <person name="Wang G."/>
        </authorList>
    </citation>
    <scope>NUCLEOTIDE SEQUENCE</scope>
    <source>
        <strain evidence="2">BMA10</strain>
    </source>
</reference>
<dbReference type="InterPro" id="IPR000182">
    <property type="entry name" value="GNAT_dom"/>
</dbReference>
<evidence type="ECO:0000313" key="2">
    <source>
        <dbReference type="EMBL" id="MDN5202686.1"/>
    </source>
</evidence>
<protein>
    <submittedName>
        <fullName evidence="2">GNAT family N-acetyltransferase</fullName>
    </submittedName>
</protein>
<keyword evidence="3" id="KW-1185">Reference proteome</keyword>
<evidence type="ECO:0000313" key="3">
    <source>
        <dbReference type="Proteomes" id="UP001172082"/>
    </source>
</evidence>
<comment type="caution">
    <text evidence="2">The sequence shown here is derived from an EMBL/GenBank/DDBJ whole genome shotgun (WGS) entry which is preliminary data.</text>
</comment>
<dbReference type="Proteomes" id="UP001172082">
    <property type="component" value="Unassembled WGS sequence"/>
</dbReference>
<organism evidence="2 3">
    <name type="scientific">Splendidivirga corallicola</name>
    <dbReference type="NCBI Taxonomy" id="3051826"/>
    <lineage>
        <taxon>Bacteria</taxon>
        <taxon>Pseudomonadati</taxon>
        <taxon>Bacteroidota</taxon>
        <taxon>Cytophagia</taxon>
        <taxon>Cytophagales</taxon>
        <taxon>Splendidivirgaceae</taxon>
        <taxon>Splendidivirga</taxon>
    </lineage>
</organism>
<gene>
    <name evidence="2" type="ORF">QQ008_14955</name>
</gene>
<name>A0ABT8KPL0_9BACT</name>
<dbReference type="Gene3D" id="3.40.630.30">
    <property type="match status" value="1"/>
</dbReference>